<dbReference type="InterPro" id="IPR001173">
    <property type="entry name" value="Glyco_trans_2-like"/>
</dbReference>
<evidence type="ECO:0000313" key="2">
    <source>
        <dbReference type="EMBL" id="MBB1087964.1"/>
    </source>
</evidence>
<feature type="domain" description="Glycosyltransferase 2-like" evidence="1">
    <location>
        <begin position="638"/>
        <end position="752"/>
    </location>
</feature>
<dbReference type="Proteomes" id="UP000552587">
    <property type="component" value="Unassembled WGS sequence"/>
</dbReference>
<dbReference type="EMBL" id="JACHTE010000003">
    <property type="protein sequence ID" value="MBB1087964.1"/>
    <property type="molecule type" value="Genomic_DNA"/>
</dbReference>
<dbReference type="AlphaFoldDB" id="A0A7W3U2Z5"/>
<protein>
    <submittedName>
        <fullName evidence="2">Glycosyltransferase family 2 protein</fullName>
    </submittedName>
</protein>
<dbReference type="GO" id="GO:0016757">
    <property type="term" value="F:glycosyltransferase activity"/>
    <property type="evidence" value="ECO:0007669"/>
    <property type="project" value="UniProtKB-KW"/>
</dbReference>
<comment type="caution">
    <text evidence="2">The sequence shown here is derived from an EMBL/GenBank/DDBJ whole genome shotgun (WGS) entry which is preliminary data.</text>
</comment>
<evidence type="ECO:0000259" key="1">
    <source>
        <dbReference type="Pfam" id="PF00535"/>
    </source>
</evidence>
<organism evidence="2 3">
    <name type="scientific">Marilutibacter penaei</name>
    <dbReference type="NCBI Taxonomy" id="2759900"/>
    <lineage>
        <taxon>Bacteria</taxon>
        <taxon>Pseudomonadati</taxon>
        <taxon>Pseudomonadota</taxon>
        <taxon>Gammaproteobacteria</taxon>
        <taxon>Lysobacterales</taxon>
        <taxon>Lysobacteraceae</taxon>
        <taxon>Marilutibacter</taxon>
    </lineage>
</organism>
<dbReference type="RefSeq" id="WP_182668739.1">
    <property type="nucleotide sequence ID" value="NZ_JACHTE010000003.1"/>
</dbReference>
<dbReference type="SUPFAM" id="SSF53448">
    <property type="entry name" value="Nucleotide-diphospho-sugar transferases"/>
    <property type="match status" value="2"/>
</dbReference>
<proteinExistence type="predicted"/>
<accession>A0A7W3U2Z5</accession>
<dbReference type="PANTHER" id="PTHR43179:SF7">
    <property type="entry name" value="RHAMNOSYLTRANSFERASE WBBL"/>
    <property type="match status" value="1"/>
</dbReference>
<evidence type="ECO:0000313" key="3">
    <source>
        <dbReference type="Proteomes" id="UP000552587"/>
    </source>
</evidence>
<dbReference type="PANTHER" id="PTHR43179">
    <property type="entry name" value="RHAMNOSYLTRANSFERASE WBBL"/>
    <property type="match status" value="1"/>
</dbReference>
<gene>
    <name evidence="2" type="ORF">H4F99_05605</name>
</gene>
<dbReference type="Pfam" id="PF00535">
    <property type="entry name" value="Glycos_transf_2"/>
    <property type="match status" value="2"/>
</dbReference>
<sequence>MKSKQPAQLDPGWHLVSGIAPGGLPEGAHGWLRSVGTKDAPRLPLGPLQAGERFEVVLSVDGGEFEAFAELPGAEAEHGPINVETFAIGRRAALSRMLRGEGRSASAGAVASRLARALMGLLRGGARGGVYALASAYQVPLWPDMGRHGIPCTVTLQTGIGWRSAWVPVNELAGACGEDGTDVIEWTALGADPQFQLRRSGLPFGLPAGWYEIQFEAEVLEGSLLSPTLFPDYGRGCQHHEQIRLPEPGPSGVLRATVMLREPVSALRFDPSVRQARFRVQRFTLRKLGRVRALMGLLGARREADGSLDYRALANRSARFLRDATRDGLSNAATRLHRHDDSDAGATYERWVHLYDTFDRNDVAMMRTRASRLVHRPRFSILLPVYETPEKWLRRCLDSILSQAYPEWELCVVDDASSSPHVRQVLETYLAKDSRIRVTWRATNGHISRASNDALAMATGDYIALMDHDDELRPHALLEMAERMQADPGLRLLYSDEDKIDVEGQRMQPYFKPDWNPDLLLSQNYLCHFTVLERQLVEDVGGFREGFEGSQDHDLFLRCTAVLTGEQIGHVHKVLYHWRAIPGSTAHERSAKDYASNAGLRAVADHLARHAPGAEVLDLAHGHYRVVWPLPDPAPRVSILIPTRDRVDLLSTCVESLLALTDYPDIEIIVVDNQSEDPGTLSYLESLRERPGIRVLAYDAPFNYSAINNWAASQASGDVLCLLNNDIEVVDGAWLREMVGHALRDEVGAVGAMLLYPDYRIQHAGVVLGLGGVANHIYCGLPDGAAGHGARALVAQDMSAVTAACLVVRKAVYVSVGGLDERLQVAFNDVDFCLRLRKAGLWNVWTPFARLIHHESASRGRDEEGEKRERFLREVAHMEAEWKDWLEADPGYNRNLSLENFASEPAFPPRA</sequence>
<reference evidence="2 3" key="1">
    <citation type="submission" date="2020-07" db="EMBL/GenBank/DDBJ databases">
        <authorList>
            <person name="Xu S."/>
            <person name="Li A."/>
        </authorList>
    </citation>
    <scope>NUCLEOTIDE SEQUENCE [LARGE SCALE GENOMIC DNA]</scope>
    <source>
        <strain evidence="2 3">SG-8</strain>
    </source>
</reference>
<dbReference type="Gene3D" id="3.90.550.10">
    <property type="entry name" value="Spore Coat Polysaccharide Biosynthesis Protein SpsA, Chain A"/>
    <property type="match status" value="2"/>
</dbReference>
<feature type="domain" description="Glycosyltransferase 2-like" evidence="1">
    <location>
        <begin position="380"/>
        <end position="539"/>
    </location>
</feature>
<keyword evidence="2" id="KW-0808">Transferase</keyword>
<keyword evidence="3" id="KW-1185">Reference proteome</keyword>
<dbReference type="CDD" id="cd04186">
    <property type="entry name" value="GT_2_like_c"/>
    <property type="match status" value="1"/>
</dbReference>
<dbReference type="InterPro" id="IPR029044">
    <property type="entry name" value="Nucleotide-diphossugar_trans"/>
</dbReference>
<name>A0A7W3U2Z5_9GAMM</name>
<dbReference type="CDD" id="cd04184">
    <property type="entry name" value="GT2_RfbC_Mx_like"/>
    <property type="match status" value="1"/>
</dbReference>